<dbReference type="NCBIfam" id="TIGR02210">
    <property type="entry name" value="rodA_shape"/>
    <property type="match status" value="1"/>
</dbReference>
<feature type="transmembrane region" description="Helical" evidence="8">
    <location>
        <begin position="294"/>
        <end position="320"/>
    </location>
</feature>
<dbReference type="OrthoDB" id="9768187at2"/>
<dbReference type="GO" id="GO:0051301">
    <property type="term" value="P:cell division"/>
    <property type="evidence" value="ECO:0007669"/>
    <property type="project" value="InterPro"/>
</dbReference>
<dbReference type="GO" id="GO:0008955">
    <property type="term" value="F:peptidoglycan glycosyltransferase activity"/>
    <property type="evidence" value="ECO:0007669"/>
    <property type="project" value="UniProtKB-EC"/>
</dbReference>
<dbReference type="GO" id="GO:0008360">
    <property type="term" value="P:regulation of cell shape"/>
    <property type="evidence" value="ECO:0007669"/>
    <property type="project" value="UniProtKB-KW"/>
</dbReference>
<dbReference type="InterPro" id="IPR001182">
    <property type="entry name" value="FtsW/RodA"/>
</dbReference>
<feature type="transmembrane region" description="Helical" evidence="8">
    <location>
        <begin position="139"/>
        <end position="157"/>
    </location>
</feature>
<evidence type="ECO:0000256" key="7">
    <source>
        <dbReference type="ARBA" id="ARBA00049902"/>
    </source>
</evidence>
<dbReference type="Pfam" id="PF01098">
    <property type="entry name" value="FTSW_RODA_SPOVE"/>
    <property type="match status" value="1"/>
</dbReference>
<feature type="transmembrane region" description="Helical" evidence="8">
    <location>
        <begin position="35"/>
        <end position="56"/>
    </location>
</feature>
<dbReference type="GO" id="GO:0015648">
    <property type="term" value="F:lipid-linked peptidoglycan transporter activity"/>
    <property type="evidence" value="ECO:0007669"/>
    <property type="project" value="TreeGrafter"/>
</dbReference>
<dbReference type="PROSITE" id="PS00428">
    <property type="entry name" value="FTSW_RODA_SPOVE"/>
    <property type="match status" value="1"/>
</dbReference>
<dbReference type="STRING" id="1121881.SAMN02745225_00273"/>
<accession>A0A1M4SGM9</accession>
<feature type="transmembrane region" description="Helical" evidence="8">
    <location>
        <begin position="332"/>
        <end position="350"/>
    </location>
</feature>
<comment type="subcellular location">
    <subcellularLocation>
        <location evidence="1">Membrane</location>
        <topology evidence="1">Multi-pass membrane protein</topology>
    </subcellularLocation>
</comment>
<keyword evidence="4 8" id="KW-1133">Transmembrane helix</keyword>
<feature type="transmembrane region" description="Helical" evidence="8">
    <location>
        <begin position="100"/>
        <end position="119"/>
    </location>
</feature>
<organism evidence="9 10">
    <name type="scientific">Ferrithrix thermotolerans DSM 19514</name>
    <dbReference type="NCBI Taxonomy" id="1121881"/>
    <lineage>
        <taxon>Bacteria</taxon>
        <taxon>Bacillati</taxon>
        <taxon>Actinomycetota</taxon>
        <taxon>Acidimicrobiia</taxon>
        <taxon>Acidimicrobiales</taxon>
        <taxon>Acidimicrobiaceae</taxon>
        <taxon>Ferrithrix</taxon>
    </lineage>
</organism>
<dbReference type="PANTHER" id="PTHR30474:SF14">
    <property type="entry name" value="CELL CYCLE PROTEIN"/>
    <property type="match status" value="1"/>
</dbReference>
<dbReference type="GO" id="GO:0032153">
    <property type="term" value="C:cell division site"/>
    <property type="evidence" value="ECO:0007669"/>
    <property type="project" value="TreeGrafter"/>
</dbReference>
<gene>
    <name evidence="9" type="ORF">SAMN02745225_00273</name>
</gene>
<evidence type="ECO:0000256" key="5">
    <source>
        <dbReference type="ARBA" id="ARBA00023136"/>
    </source>
</evidence>
<dbReference type="EMBL" id="FQUL01000002">
    <property type="protein sequence ID" value="SHE31361.1"/>
    <property type="molecule type" value="Genomic_DNA"/>
</dbReference>
<dbReference type="AlphaFoldDB" id="A0A1M4SGM9"/>
<dbReference type="GO" id="GO:0005886">
    <property type="term" value="C:plasma membrane"/>
    <property type="evidence" value="ECO:0007669"/>
    <property type="project" value="TreeGrafter"/>
</dbReference>
<dbReference type="Proteomes" id="UP000184295">
    <property type="component" value="Unassembled WGS sequence"/>
</dbReference>
<name>A0A1M4SGM9_9ACTN</name>
<dbReference type="PANTHER" id="PTHR30474">
    <property type="entry name" value="CELL CYCLE PROTEIN"/>
    <property type="match status" value="1"/>
</dbReference>
<evidence type="ECO:0000313" key="9">
    <source>
        <dbReference type="EMBL" id="SHE31361.1"/>
    </source>
</evidence>
<evidence type="ECO:0000256" key="2">
    <source>
        <dbReference type="ARBA" id="ARBA00022692"/>
    </source>
</evidence>
<keyword evidence="5 8" id="KW-0472">Membrane</keyword>
<protein>
    <recommendedName>
        <fullName evidence="6">peptidoglycan glycosyltransferase</fullName>
        <ecNumber evidence="6">2.4.99.28</ecNumber>
    </recommendedName>
</protein>
<keyword evidence="2 8" id="KW-0812">Transmembrane</keyword>
<feature type="transmembrane region" description="Helical" evidence="8">
    <location>
        <begin position="212"/>
        <end position="232"/>
    </location>
</feature>
<feature type="transmembrane region" description="Helical" evidence="8">
    <location>
        <begin position="189"/>
        <end position="205"/>
    </location>
</feature>
<evidence type="ECO:0000313" key="10">
    <source>
        <dbReference type="Proteomes" id="UP000184295"/>
    </source>
</evidence>
<reference evidence="10" key="1">
    <citation type="submission" date="2016-11" db="EMBL/GenBank/DDBJ databases">
        <authorList>
            <person name="Varghese N."/>
            <person name="Submissions S."/>
        </authorList>
    </citation>
    <scope>NUCLEOTIDE SEQUENCE [LARGE SCALE GENOMIC DNA]</scope>
    <source>
        <strain evidence="10">DSM 19514</strain>
    </source>
</reference>
<dbReference type="InterPro" id="IPR018365">
    <property type="entry name" value="Cell_cycle_FtsW-rel_CS"/>
</dbReference>
<evidence type="ECO:0000256" key="6">
    <source>
        <dbReference type="ARBA" id="ARBA00044770"/>
    </source>
</evidence>
<feature type="transmembrane region" description="Helical" evidence="8">
    <location>
        <begin position="76"/>
        <end position="93"/>
    </location>
</feature>
<keyword evidence="10" id="KW-1185">Reference proteome</keyword>
<evidence type="ECO:0000256" key="4">
    <source>
        <dbReference type="ARBA" id="ARBA00022989"/>
    </source>
</evidence>
<sequence length="397" mass="42979">MSLLSCFYGKATTLATVTFTMDDRKKQIRERVLKFDFALAIVSVAIAAFGVLMVYSATKDSMIQQGISQYYYLERQALYVALGVGVMILVATIDYRRISSVAYVMYGGLLLALVGVYIPHIGKTALGAQRWYQLGPFQLQPSEFASIVIIVAMAYYIDSLEGPLNLKSLIQLLIMVGIPMVLIIKQPDIGTGLVVGITGASLLAVDRTPGRYLAVLAIGAVFGVYLIVHLGVLHKFQLARLTSFLNQNKNPFGANGYNLTESKIAIGSGGFWGKGLFQGTQTNLSYVPEQQTDFIFTAVGEQLGFVGSASLIAAFGFVCYRIFRAMRLAKDPLGRLTAAGIFGLFVYSVFQNAGMTVGIMPITGIPLPFMSYGGSAMLTFFAAIGLVLNISMRRSVG</sequence>
<dbReference type="EC" id="2.4.99.28" evidence="6"/>
<evidence type="ECO:0000256" key="3">
    <source>
        <dbReference type="ARBA" id="ARBA00022960"/>
    </source>
</evidence>
<dbReference type="InterPro" id="IPR011923">
    <property type="entry name" value="RodA/MrdB"/>
</dbReference>
<evidence type="ECO:0000256" key="8">
    <source>
        <dbReference type="SAM" id="Phobius"/>
    </source>
</evidence>
<proteinExistence type="predicted"/>
<comment type="catalytic activity">
    <reaction evidence="7">
        <text>[GlcNAc-(1-&gt;4)-Mur2Ac(oyl-L-Ala-gamma-D-Glu-L-Lys-D-Ala-D-Ala)](n)-di-trans,octa-cis-undecaprenyl diphosphate + beta-D-GlcNAc-(1-&gt;4)-Mur2Ac(oyl-L-Ala-gamma-D-Glu-L-Lys-D-Ala-D-Ala)-di-trans,octa-cis-undecaprenyl diphosphate = [GlcNAc-(1-&gt;4)-Mur2Ac(oyl-L-Ala-gamma-D-Glu-L-Lys-D-Ala-D-Ala)](n+1)-di-trans,octa-cis-undecaprenyl diphosphate + di-trans,octa-cis-undecaprenyl diphosphate + H(+)</text>
        <dbReference type="Rhea" id="RHEA:23708"/>
        <dbReference type="Rhea" id="RHEA-COMP:9602"/>
        <dbReference type="Rhea" id="RHEA-COMP:9603"/>
        <dbReference type="ChEBI" id="CHEBI:15378"/>
        <dbReference type="ChEBI" id="CHEBI:58405"/>
        <dbReference type="ChEBI" id="CHEBI:60033"/>
        <dbReference type="ChEBI" id="CHEBI:78435"/>
        <dbReference type="EC" id="2.4.99.28"/>
    </reaction>
</comment>
<feature type="transmembrane region" description="Helical" evidence="8">
    <location>
        <begin position="164"/>
        <end position="183"/>
    </location>
</feature>
<evidence type="ECO:0000256" key="1">
    <source>
        <dbReference type="ARBA" id="ARBA00004141"/>
    </source>
</evidence>
<feature type="transmembrane region" description="Helical" evidence="8">
    <location>
        <begin position="370"/>
        <end position="390"/>
    </location>
</feature>
<keyword evidence="3" id="KW-0133">Cell shape</keyword>